<accession>A0ABY8S634</accession>
<protein>
    <submittedName>
        <fullName evidence="1">Uncharacterized protein</fullName>
    </submittedName>
</protein>
<name>A0ABY8S634_9GAMM</name>
<dbReference type="EMBL" id="CP125669">
    <property type="protein sequence ID" value="WHP07015.1"/>
    <property type="molecule type" value="Genomic_DNA"/>
</dbReference>
<proteinExistence type="predicted"/>
<evidence type="ECO:0000313" key="1">
    <source>
        <dbReference type="EMBL" id="WHP07015.1"/>
    </source>
</evidence>
<reference evidence="1 2" key="1">
    <citation type="submission" date="2023-05" db="EMBL/GenBank/DDBJ databases">
        <title>The complete genome of Acinetobacter sp. nov KCTC 92772.</title>
        <authorList>
            <person name="Zhou G."/>
        </authorList>
    </citation>
    <scope>NUCLEOTIDE SEQUENCE [LARGE SCALE GENOMIC DNA]</scope>
    <source>
        <strain evidence="1 2">KCTC 92772</strain>
    </source>
</reference>
<gene>
    <name evidence="1" type="ORF">QLH32_06010</name>
</gene>
<organism evidence="1 2">
    <name type="scientific">Acinetobacter corruptisaponis</name>
    <dbReference type="NCBI Taxonomy" id="3045147"/>
    <lineage>
        <taxon>Bacteria</taxon>
        <taxon>Pseudomonadati</taxon>
        <taxon>Pseudomonadota</taxon>
        <taxon>Gammaproteobacteria</taxon>
        <taxon>Moraxellales</taxon>
        <taxon>Moraxellaceae</taxon>
        <taxon>Acinetobacter</taxon>
    </lineage>
</organism>
<dbReference type="Proteomes" id="UP001229836">
    <property type="component" value="Chromosome"/>
</dbReference>
<dbReference type="RefSeq" id="WP_283268643.1">
    <property type="nucleotide sequence ID" value="NZ_CP125669.1"/>
</dbReference>
<sequence length="440" mass="49719">MTFSQRDFATGQVVSKLNALGTGGGGSDFRVEDLDLEAYADKIPSLMQLTPDVDQYIDGTNSIGIVKSIEPPPIVFEYEQYVLNDTERMLLGDDATFFPDATQNPMEYCTGTIDALTEQDYLITFGDQYLSEFSFIDSGDLVRYTFRYFETGGNCILQYEVGIGGQTYELYYDSMPITSLHIRIKNNSIQFLKINDSVRENYHNAWAIGDDPASVKLKIQKVQNAESEMSADQFIRIGSVSSQNVKLESHLSCYFKAAKGEMSFTIDETKPTLLFANLIEEPTGVLTLEDVSNSNSAEFYVALMYMYGQPAISISPSFTGTPIFSKVIENAQMSEKFTFRLADGNKLEVYNKNVLLGTYQHTGEIKPYFQNIDYAQLGLSEFTFDLGKAYEYIEYHLPPDVQDGVYYHLITDGELFNKVLRTGDFVRFYNQHTGLILHKQ</sequence>
<evidence type="ECO:0000313" key="2">
    <source>
        <dbReference type="Proteomes" id="UP001229836"/>
    </source>
</evidence>
<keyword evidence="2" id="KW-1185">Reference proteome</keyword>